<feature type="non-terminal residue" evidence="3">
    <location>
        <position position="1"/>
    </location>
</feature>
<dbReference type="VEuPathDB" id="AmoebaDB:DICPUDRAFT_14599"/>
<dbReference type="Proteomes" id="UP000001064">
    <property type="component" value="Unassembled WGS sequence"/>
</dbReference>
<dbReference type="OrthoDB" id="2109252at2759"/>
<feature type="transmembrane region" description="Helical" evidence="1">
    <location>
        <begin position="1390"/>
        <end position="1414"/>
    </location>
</feature>
<dbReference type="GeneID" id="10509460"/>
<dbReference type="Pfam" id="PF06454">
    <property type="entry name" value="THH1_TOM1-3_dom"/>
    <property type="match status" value="1"/>
</dbReference>
<feature type="transmembrane region" description="Helical" evidence="1">
    <location>
        <begin position="1426"/>
        <end position="1448"/>
    </location>
</feature>
<accession>F0Z7Y4</accession>
<dbReference type="RefSeq" id="XP_003283555.1">
    <property type="nucleotide sequence ID" value="XM_003283507.1"/>
</dbReference>
<evidence type="ECO:0000313" key="4">
    <source>
        <dbReference type="Proteomes" id="UP000001064"/>
    </source>
</evidence>
<protein>
    <recommendedName>
        <fullName evidence="2">THH1/TOM1/TOM3 domain-containing protein</fullName>
    </recommendedName>
</protein>
<sequence length="1663" mass="188643">FYNAALEIKSSSLTNKKANVLGVQFNYAILDVEFDSPLYKYDQLGCPNFNCTIEAIDCSCDYSNSNECPKTTGRNPSCPPCPILDRFGSSICNGGIKNVMKVVKDKPITLNINEPIQLRYKADASICEGLMVTSYPIDGYYSMSIGYTQGNQKQVIINQPEVYSIARMCPSDQELSFAIPDTWTRDTYFINIVPFGGVTDNVTLSLEITSKPVPILQSSSSAASCNQVLPTHKCINEGEVVTGTGDATKYTYYTFNVTKAATYTIRAPNLAQTIYLLADSTNQHPQFNGLFTDWNSLRESENYLTLYLEPSIIYISIYSVYQSSFSFSITSEGYKKQVKVSSLPPKASAYYMVGTSNLRFPTAIFQCDVYYLCYPFSTQVSYSDPNPLYPVPSIFKTLDGSNIPSFQSINYIDDTNENPINENSYQVSFLYSYKIGLDPPIEYSSFEAIKYTKLSFLSNLYDENNNVLTNKNSTTFEFKELECNYTQFKDIKNELDSYEEVLYNVTELDQLNSLRYKLDSLTIRNNYVGCTSKALDYLEIEYVLKNITSSGCHYDVGTDEYYSSPCCIKTLQYYQCCVPESRQENVTSFVDVSSNIVTEECSDPSCTEQIIKQYYGSLQVQDNCLTPPNTLEDMMSTTIQVLRQCKSVLEVQYCNSDDECKTFSGPDGVCDLFLRRCLPNFEYMDKRYLHCVFSQLDQSTIYKVLHKPFHVNESIIDEIYNSHLKDDITNKLFMNRKLMAYWSSTTADPNFNTLFYPTTFGLDKSMELVHDVKYDNLFDFAALYTTTNLWEIFGMCPFYSCYGYANSTIAGSQKEADCYNACNASPSFCGYCPTNETYCYFLGYDQSTCGVQDYCLYFYGYTYNGYSKELCEASGSCSVYCDYECKSIATQPYCIDPSSLTETDCLMNTNTVWDTTTTVQFCRFTNISTSNNCDASLNQIWVECESKNVDECTGPLGQLSGMCYISGILCNTEEECLNAGECSDSFYFTTENTQGYTQGLGLGKCVKKHQIVGTNVRCEFNLNGYTEQDSPMGCFSHYPQVSTRIECESLGEDYKWWSPSLSNKTKCLQEKGCSTYVTKNTQMLPYNKIFNEMDEHVCSGCSDNSNSWKSKYQWENKFKWTPGFWYKGVHTKGQWYDPLKFVYINKQTKTLDYQKIYDELVDSVNNQMADMVRCEYFCRQQRVKDNLDSISCSCSGDGGSECFKETALLLGQVKPCSGTKQLFSFDYGNIIFTNESVNEGCGNIIVSQYPKNIFTNTQDQHFPSNFVSYPKPDNFGIFNSKDTIIGTLIGDGIKLEIHGVQQFTICFDYDDNQVQNHKKYPIFDFASYNLEKGILFPLNISIYFSNSTGKEQLCADIKVQDPNINLFPANRMDKWEEENKTFFKSDVKGLLYALAAIFLAVSIYGFYQLVIVVLIRIKGIVQRFELVHLLIFMIFSFVTIRMVYFFLLPNGSLSDNSVADYILVILPTFFYFSCYTIVVVLWYTIIFIVLKVNSSRNLQKRVFSLLGIINLIIYILLVVVILVFNFTKESNSNSCGNRVIIDPKSSNSQKTVSILYAVIQALISLVIGAAFIYLGGSLYLAMKKVKTPSSKSSKHQQKIFLLTTICSAGFILHCIFILVIVGLKEPSVVFSFIGLILTEVIPSVTILYCYDQRASLSLDLSLS</sequence>
<feature type="transmembrane region" description="Helical" evidence="1">
    <location>
        <begin position="1502"/>
        <end position="1524"/>
    </location>
</feature>
<proteinExistence type="predicted"/>
<feature type="domain" description="THH1/TOM1/TOM3" evidence="2">
    <location>
        <begin position="1374"/>
        <end position="1649"/>
    </location>
</feature>
<dbReference type="InterPro" id="IPR009457">
    <property type="entry name" value="THH1/TOM1/TOM3_dom"/>
</dbReference>
<dbReference type="PANTHER" id="PTHR32102">
    <property type="entry name" value="DUF1084 DOMAIN-CONTAINING PROTEIN-RELATED"/>
    <property type="match status" value="1"/>
</dbReference>
<feature type="transmembrane region" description="Helical" evidence="1">
    <location>
        <begin position="1554"/>
        <end position="1579"/>
    </location>
</feature>
<keyword evidence="1" id="KW-1133">Transmembrane helix</keyword>
<dbReference type="KEGG" id="dpp:DICPUDRAFT_14599"/>
<feature type="transmembrane region" description="Helical" evidence="1">
    <location>
        <begin position="1629"/>
        <end position="1650"/>
    </location>
</feature>
<dbReference type="PANTHER" id="PTHR32102:SF11">
    <property type="entry name" value="THH1_TOM1_TOM3 DOMAIN-CONTAINING PROTEIN"/>
    <property type="match status" value="1"/>
</dbReference>
<evidence type="ECO:0000256" key="1">
    <source>
        <dbReference type="SAM" id="Phobius"/>
    </source>
</evidence>
<dbReference type="EMBL" id="GL870949">
    <property type="protein sequence ID" value="EGC39926.1"/>
    <property type="molecule type" value="Genomic_DNA"/>
</dbReference>
<feature type="transmembrane region" description="Helical" evidence="1">
    <location>
        <begin position="1468"/>
        <end position="1490"/>
    </location>
</feature>
<reference evidence="4" key="1">
    <citation type="journal article" date="2011" name="Genome Biol.">
        <title>Comparative genomics of the social amoebae Dictyostelium discoideum and Dictyostelium purpureum.</title>
        <authorList>
            <consortium name="US DOE Joint Genome Institute (JGI-PGF)"/>
            <person name="Sucgang R."/>
            <person name="Kuo A."/>
            <person name="Tian X."/>
            <person name="Salerno W."/>
            <person name="Parikh A."/>
            <person name="Feasley C.L."/>
            <person name="Dalin E."/>
            <person name="Tu H."/>
            <person name="Huang E."/>
            <person name="Barry K."/>
            <person name="Lindquist E."/>
            <person name="Shapiro H."/>
            <person name="Bruce D."/>
            <person name="Schmutz J."/>
            <person name="Salamov A."/>
            <person name="Fey P."/>
            <person name="Gaudet P."/>
            <person name="Anjard C."/>
            <person name="Babu M.M."/>
            <person name="Basu S."/>
            <person name="Bushmanova Y."/>
            <person name="van der Wel H."/>
            <person name="Katoh-Kurasawa M."/>
            <person name="Dinh C."/>
            <person name="Coutinho P.M."/>
            <person name="Saito T."/>
            <person name="Elias M."/>
            <person name="Schaap P."/>
            <person name="Kay R.R."/>
            <person name="Henrissat B."/>
            <person name="Eichinger L."/>
            <person name="Rivero F."/>
            <person name="Putnam N.H."/>
            <person name="West C.M."/>
            <person name="Loomis W.F."/>
            <person name="Chisholm R.L."/>
            <person name="Shaulsky G."/>
            <person name="Strassmann J.E."/>
            <person name="Queller D.C."/>
            <person name="Kuspa A."/>
            <person name="Grigoriev I.V."/>
        </authorList>
    </citation>
    <scope>NUCLEOTIDE SEQUENCE [LARGE SCALE GENOMIC DNA]</scope>
    <source>
        <strain evidence="4">QSDP1</strain>
    </source>
</reference>
<organism evidence="3 4">
    <name type="scientific">Dictyostelium purpureum</name>
    <name type="common">Slime mold</name>
    <dbReference type="NCBI Taxonomy" id="5786"/>
    <lineage>
        <taxon>Eukaryota</taxon>
        <taxon>Amoebozoa</taxon>
        <taxon>Evosea</taxon>
        <taxon>Eumycetozoa</taxon>
        <taxon>Dictyostelia</taxon>
        <taxon>Dictyosteliales</taxon>
        <taxon>Dictyosteliaceae</taxon>
        <taxon>Dictyostelium</taxon>
    </lineage>
</organism>
<dbReference type="InParanoid" id="F0Z7Y4"/>
<dbReference type="OMA" id="PKPDNFG"/>
<evidence type="ECO:0000259" key="2">
    <source>
        <dbReference type="Pfam" id="PF06454"/>
    </source>
</evidence>
<feature type="transmembrane region" description="Helical" evidence="1">
    <location>
        <begin position="1599"/>
        <end position="1623"/>
    </location>
</feature>
<name>F0Z7Y4_DICPU</name>
<feature type="non-terminal residue" evidence="3">
    <location>
        <position position="1663"/>
    </location>
</feature>
<evidence type="ECO:0000313" key="3">
    <source>
        <dbReference type="EMBL" id="EGC39926.1"/>
    </source>
</evidence>
<keyword evidence="1" id="KW-0812">Transmembrane</keyword>
<dbReference type="GO" id="GO:0006935">
    <property type="term" value="P:chemotaxis"/>
    <property type="evidence" value="ECO:0000318"/>
    <property type="project" value="GO_Central"/>
</dbReference>
<keyword evidence="1" id="KW-0472">Membrane</keyword>
<keyword evidence="4" id="KW-1185">Reference proteome</keyword>
<gene>
    <name evidence="3" type="ORF">DICPUDRAFT_14599</name>
</gene>